<comment type="caution">
    <text evidence="1">The sequence shown here is derived from an EMBL/GenBank/DDBJ whole genome shotgun (WGS) entry which is preliminary data.</text>
</comment>
<sequence>MSGCNECENREAEIGRLNRTIDIINEKKEWLHSQNCSLLDECVRLNSPLFTKARSDSQGGS</sequence>
<organism evidence="1">
    <name type="scientific">marine sediment metagenome</name>
    <dbReference type="NCBI Taxonomy" id="412755"/>
    <lineage>
        <taxon>unclassified sequences</taxon>
        <taxon>metagenomes</taxon>
        <taxon>ecological metagenomes</taxon>
    </lineage>
</organism>
<proteinExistence type="predicted"/>
<name>A0A0F9JKM8_9ZZZZ</name>
<dbReference type="AlphaFoldDB" id="A0A0F9JKM8"/>
<dbReference type="EMBL" id="LAZR01011197">
    <property type="protein sequence ID" value="KKM62936.1"/>
    <property type="molecule type" value="Genomic_DNA"/>
</dbReference>
<evidence type="ECO:0000313" key="1">
    <source>
        <dbReference type="EMBL" id="KKM62936.1"/>
    </source>
</evidence>
<gene>
    <name evidence="1" type="ORF">LCGC14_1516620</name>
</gene>
<protein>
    <submittedName>
        <fullName evidence="1">Uncharacterized protein</fullName>
    </submittedName>
</protein>
<accession>A0A0F9JKM8</accession>
<reference evidence="1" key="1">
    <citation type="journal article" date="2015" name="Nature">
        <title>Complex archaea that bridge the gap between prokaryotes and eukaryotes.</title>
        <authorList>
            <person name="Spang A."/>
            <person name="Saw J.H."/>
            <person name="Jorgensen S.L."/>
            <person name="Zaremba-Niedzwiedzka K."/>
            <person name="Martijn J."/>
            <person name="Lind A.E."/>
            <person name="van Eijk R."/>
            <person name="Schleper C."/>
            <person name="Guy L."/>
            <person name="Ettema T.J."/>
        </authorList>
    </citation>
    <scope>NUCLEOTIDE SEQUENCE</scope>
</reference>